<dbReference type="SUPFAM" id="SSF46785">
    <property type="entry name" value="Winged helix' DNA-binding domain"/>
    <property type="match status" value="1"/>
</dbReference>
<dbReference type="Proteomes" id="UP000472335">
    <property type="component" value="Unassembled WGS sequence"/>
</dbReference>
<dbReference type="EMBL" id="JAAKZY010000002">
    <property type="protein sequence ID" value="NGO06256.1"/>
    <property type="molecule type" value="Genomic_DNA"/>
</dbReference>
<feature type="domain" description="UbiC transcription regulator-associated" evidence="5">
    <location>
        <begin position="108"/>
        <end position="248"/>
    </location>
</feature>
<dbReference type="GO" id="GO:0003700">
    <property type="term" value="F:DNA-binding transcription factor activity"/>
    <property type="evidence" value="ECO:0007669"/>
    <property type="project" value="InterPro"/>
</dbReference>
<comment type="caution">
    <text evidence="6">The sequence shown here is derived from an EMBL/GenBank/DDBJ whole genome shotgun (WGS) entry which is preliminary data.</text>
</comment>
<proteinExistence type="predicted"/>
<evidence type="ECO:0000313" key="7">
    <source>
        <dbReference type="Proteomes" id="UP000472335"/>
    </source>
</evidence>
<dbReference type="PANTHER" id="PTHR44846">
    <property type="entry name" value="MANNOSYL-D-GLYCERATE TRANSPORT/METABOLISM SYSTEM REPRESSOR MNGR-RELATED"/>
    <property type="match status" value="1"/>
</dbReference>
<evidence type="ECO:0000256" key="3">
    <source>
        <dbReference type="ARBA" id="ARBA00023163"/>
    </source>
</evidence>
<dbReference type="InterPro" id="IPR000524">
    <property type="entry name" value="Tscrpt_reg_HTH_GntR"/>
</dbReference>
<evidence type="ECO:0000256" key="2">
    <source>
        <dbReference type="ARBA" id="ARBA00023125"/>
    </source>
</evidence>
<gene>
    <name evidence="6" type="ORF">G5C60_00795</name>
</gene>
<dbReference type="InterPro" id="IPR036390">
    <property type="entry name" value="WH_DNA-bd_sf"/>
</dbReference>
<dbReference type="AlphaFoldDB" id="A0A6G4UX16"/>
<keyword evidence="7" id="KW-1185">Reference proteome</keyword>
<dbReference type="Gene3D" id="3.40.1410.10">
    <property type="entry name" value="Chorismate lyase-like"/>
    <property type="match status" value="1"/>
</dbReference>
<dbReference type="InterPro" id="IPR011663">
    <property type="entry name" value="UTRA"/>
</dbReference>
<dbReference type="InterPro" id="IPR028978">
    <property type="entry name" value="Chorismate_lyase_/UTRA_dom_sf"/>
</dbReference>
<evidence type="ECO:0000256" key="1">
    <source>
        <dbReference type="ARBA" id="ARBA00023015"/>
    </source>
</evidence>
<sequence>MTTHPVGPVRPETLYQRHRQTPDRLNNSMRRTYDLLRSALQSSCESQYLVEGELTQALSASRNTVRAVLQLLAKDGLVTRSPKRGTRSARVTTLRINDIAPVEAFGGERAIHTELRAMDHQILGCPGLVRERLQLVGDWTVLMMESLLLQHELVLGISVSYVALSPEESRDVVVDEPDAILFLEKHFDVRIRGSKSTTIGATAADEQSARLVGVEVGAPMLFLEDVLEDEQGQPRALSQFRLRSDLIAFQTHAVRSA</sequence>
<dbReference type="GO" id="GO:0045892">
    <property type="term" value="P:negative regulation of DNA-templated transcription"/>
    <property type="evidence" value="ECO:0007669"/>
    <property type="project" value="TreeGrafter"/>
</dbReference>
<dbReference type="InterPro" id="IPR050679">
    <property type="entry name" value="Bact_HTH_transcr_reg"/>
</dbReference>
<feature type="region of interest" description="Disordered" evidence="4">
    <location>
        <begin position="1"/>
        <end position="24"/>
    </location>
</feature>
<evidence type="ECO:0000313" key="6">
    <source>
        <dbReference type="EMBL" id="NGO06256.1"/>
    </source>
</evidence>
<organism evidence="6 7">
    <name type="scientific">Streptomyces scabichelini</name>
    <dbReference type="NCBI Taxonomy" id="2711217"/>
    <lineage>
        <taxon>Bacteria</taxon>
        <taxon>Bacillati</taxon>
        <taxon>Actinomycetota</taxon>
        <taxon>Actinomycetes</taxon>
        <taxon>Kitasatosporales</taxon>
        <taxon>Streptomycetaceae</taxon>
        <taxon>Streptomyces</taxon>
    </lineage>
</organism>
<dbReference type="Pfam" id="PF00392">
    <property type="entry name" value="GntR"/>
    <property type="match status" value="1"/>
</dbReference>
<dbReference type="PANTHER" id="PTHR44846:SF1">
    <property type="entry name" value="MANNOSYL-D-GLYCERATE TRANSPORT_METABOLISM SYSTEM REPRESSOR MNGR-RELATED"/>
    <property type="match status" value="1"/>
</dbReference>
<dbReference type="Gene3D" id="1.10.10.10">
    <property type="entry name" value="Winged helix-like DNA-binding domain superfamily/Winged helix DNA-binding domain"/>
    <property type="match status" value="1"/>
</dbReference>
<keyword evidence="2" id="KW-0238">DNA-binding</keyword>
<evidence type="ECO:0000256" key="4">
    <source>
        <dbReference type="SAM" id="MobiDB-lite"/>
    </source>
</evidence>
<protein>
    <submittedName>
        <fullName evidence="6">GntR family transcriptional regulator</fullName>
    </submittedName>
</protein>
<dbReference type="GO" id="GO:0003677">
    <property type="term" value="F:DNA binding"/>
    <property type="evidence" value="ECO:0007669"/>
    <property type="project" value="UniProtKB-KW"/>
</dbReference>
<dbReference type="Pfam" id="PF07702">
    <property type="entry name" value="UTRA"/>
    <property type="match status" value="1"/>
</dbReference>
<dbReference type="InterPro" id="IPR036388">
    <property type="entry name" value="WH-like_DNA-bd_sf"/>
</dbReference>
<keyword evidence="1" id="KW-0805">Transcription regulation</keyword>
<dbReference type="SMART" id="SM00866">
    <property type="entry name" value="UTRA"/>
    <property type="match status" value="1"/>
</dbReference>
<evidence type="ECO:0000259" key="5">
    <source>
        <dbReference type="SMART" id="SM00866"/>
    </source>
</evidence>
<dbReference type="RefSeq" id="WP_165254181.1">
    <property type="nucleotide sequence ID" value="NZ_JAAKZY010000002.1"/>
</dbReference>
<keyword evidence="3" id="KW-0804">Transcription</keyword>
<accession>A0A6G4UX16</accession>
<dbReference type="SUPFAM" id="SSF64288">
    <property type="entry name" value="Chorismate lyase-like"/>
    <property type="match status" value="1"/>
</dbReference>
<reference evidence="6 7" key="1">
    <citation type="submission" date="2020-02" db="EMBL/GenBank/DDBJ databases">
        <title>Whole-genome analyses of novel actinobacteria.</title>
        <authorList>
            <person name="Sahin N."/>
            <person name="Gencbay T."/>
        </authorList>
    </citation>
    <scope>NUCLEOTIDE SEQUENCE [LARGE SCALE GENOMIC DNA]</scope>
    <source>
        <strain evidence="6 7">HC44</strain>
    </source>
</reference>
<name>A0A6G4UX16_9ACTN</name>